<evidence type="ECO:0000256" key="2">
    <source>
        <dbReference type="PROSITE-ProRule" id="PRU00059"/>
    </source>
</evidence>
<evidence type="ECO:0000259" key="5">
    <source>
        <dbReference type="PROSITE" id="PS01180"/>
    </source>
</evidence>
<dbReference type="Gene3D" id="2.60.120.290">
    <property type="entry name" value="Spermadhesin, CUB domain"/>
    <property type="match status" value="2"/>
</dbReference>
<dbReference type="InterPro" id="IPR053207">
    <property type="entry name" value="Non-NMDA_GluR_Accessory"/>
</dbReference>
<protein>
    <recommendedName>
        <fullName evidence="5">CUB domain-containing protein</fullName>
    </recommendedName>
</protein>
<evidence type="ECO:0000256" key="1">
    <source>
        <dbReference type="ARBA" id="ARBA00023157"/>
    </source>
</evidence>
<dbReference type="CDD" id="cd00041">
    <property type="entry name" value="CUB"/>
    <property type="match status" value="2"/>
</dbReference>
<feature type="domain" description="CUB" evidence="5">
    <location>
        <begin position="68"/>
        <end position="190"/>
    </location>
</feature>
<feature type="signal peptide" evidence="4">
    <location>
        <begin position="1"/>
        <end position="19"/>
    </location>
</feature>
<evidence type="ECO:0000313" key="7">
    <source>
        <dbReference type="Proteomes" id="UP001359485"/>
    </source>
</evidence>
<feature type="compositionally biased region" description="Polar residues" evidence="3">
    <location>
        <begin position="68"/>
        <end position="87"/>
    </location>
</feature>
<dbReference type="SUPFAM" id="SSF49854">
    <property type="entry name" value="Spermadhesin, CUB domain"/>
    <property type="match status" value="2"/>
</dbReference>
<dbReference type="InterPro" id="IPR035914">
    <property type="entry name" value="Sperma_CUB_dom_sf"/>
</dbReference>
<dbReference type="SMART" id="SM00042">
    <property type="entry name" value="CUB"/>
    <property type="match status" value="2"/>
</dbReference>
<dbReference type="Pfam" id="PF00431">
    <property type="entry name" value="CUB"/>
    <property type="match status" value="2"/>
</dbReference>
<sequence>MEFDIQPHLLHWILPCVLAGFAFERIEAPRENFDLILSPSTSPPETKILTNAITKHLTGRTLLQCNTCNSPTTPNDSSKNGSFTSPQYPNPYPPRINCRYDFRGRGRERIQVTFADFNLYHATMDHKDCDTIDSINAYVHIEGRLEKIDTFCGSAVPKSLMSNGPRLMLEFRGIYSSRRVRGFKAYYTFTENFGLTKGQQLTEYPCAFVFNSNESRNGTFSSPNFPGFYPRDTECHFFFQGGQKEKVNIHFTYFDVEGVLPCEAISASDYVEFSNYMARDRKYSRYCGQLKPFLVQSDREFFRVTFRSNDRLDGTGFKAFYQFAGEVEGNKPKFIQRNTCERSRLDHCLLVVLLAAMVSLCSRGQRV</sequence>
<dbReference type="EMBL" id="JAWJWF010000045">
    <property type="protein sequence ID" value="KAK6627865.1"/>
    <property type="molecule type" value="Genomic_DNA"/>
</dbReference>
<evidence type="ECO:0000256" key="4">
    <source>
        <dbReference type="SAM" id="SignalP"/>
    </source>
</evidence>
<feature type="chain" id="PRO_5046814017" description="CUB domain-containing protein" evidence="4">
    <location>
        <begin position="20"/>
        <end position="367"/>
    </location>
</feature>
<accession>A0ABR1AV90</accession>
<proteinExistence type="predicted"/>
<keyword evidence="4" id="KW-0732">Signal</keyword>
<dbReference type="PANTHER" id="PTHR47537">
    <property type="entry name" value="CUBILIN"/>
    <property type="match status" value="1"/>
</dbReference>
<comment type="caution">
    <text evidence="6">The sequence shown here is derived from an EMBL/GenBank/DDBJ whole genome shotgun (WGS) entry which is preliminary data.</text>
</comment>
<reference evidence="6 7" key="1">
    <citation type="submission" date="2023-09" db="EMBL/GenBank/DDBJ databases">
        <title>Genomes of two closely related lineages of the louse Polyplax serrata with different host specificities.</title>
        <authorList>
            <person name="Martinu J."/>
            <person name="Tarabai H."/>
            <person name="Stefka J."/>
            <person name="Hypsa V."/>
        </authorList>
    </citation>
    <scope>NUCLEOTIDE SEQUENCE [LARGE SCALE GENOMIC DNA]</scope>
    <source>
        <strain evidence="6">98ZLc_SE</strain>
    </source>
</reference>
<dbReference type="InterPro" id="IPR000859">
    <property type="entry name" value="CUB_dom"/>
</dbReference>
<dbReference type="PROSITE" id="PS01180">
    <property type="entry name" value="CUB"/>
    <property type="match status" value="2"/>
</dbReference>
<feature type="region of interest" description="Disordered" evidence="3">
    <location>
        <begin position="68"/>
        <end position="89"/>
    </location>
</feature>
<keyword evidence="7" id="KW-1185">Reference proteome</keyword>
<gene>
    <name evidence="6" type="ORF">RUM44_010345</name>
</gene>
<feature type="domain" description="CUB" evidence="5">
    <location>
        <begin position="206"/>
        <end position="324"/>
    </location>
</feature>
<dbReference type="PANTHER" id="PTHR47537:SF2">
    <property type="entry name" value="CUBILIN"/>
    <property type="match status" value="1"/>
</dbReference>
<dbReference type="Proteomes" id="UP001359485">
    <property type="component" value="Unassembled WGS sequence"/>
</dbReference>
<keyword evidence="1" id="KW-1015">Disulfide bond</keyword>
<evidence type="ECO:0000313" key="6">
    <source>
        <dbReference type="EMBL" id="KAK6627865.1"/>
    </source>
</evidence>
<evidence type="ECO:0000256" key="3">
    <source>
        <dbReference type="SAM" id="MobiDB-lite"/>
    </source>
</evidence>
<organism evidence="6 7">
    <name type="scientific">Polyplax serrata</name>
    <name type="common">Common mouse louse</name>
    <dbReference type="NCBI Taxonomy" id="468196"/>
    <lineage>
        <taxon>Eukaryota</taxon>
        <taxon>Metazoa</taxon>
        <taxon>Ecdysozoa</taxon>
        <taxon>Arthropoda</taxon>
        <taxon>Hexapoda</taxon>
        <taxon>Insecta</taxon>
        <taxon>Pterygota</taxon>
        <taxon>Neoptera</taxon>
        <taxon>Paraneoptera</taxon>
        <taxon>Psocodea</taxon>
        <taxon>Troctomorpha</taxon>
        <taxon>Phthiraptera</taxon>
        <taxon>Anoplura</taxon>
        <taxon>Polyplacidae</taxon>
        <taxon>Polyplax</taxon>
    </lineage>
</organism>
<name>A0ABR1AV90_POLSC</name>
<comment type="caution">
    <text evidence="2">Lacks conserved residue(s) required for the propagation of feature annotation.</text>
</comment>